<dbReference type="GO" id="GO:0016491">
    <property type="term" value="F:oxidoreductase activity"/>
    <property type="evidence" value="ECO:0007669"/>
    <property type="project" value="InterPro"/>
</dbReference>
<sequence>MNRRHFLISAGATGLVAATGVTAFALTRTPTAALAPWAEAAAAQPDPRRFVLNHAVLAPNPHNRQPWIVELTGPLTMTLWCDLDRRLPQTDPHDRQILIGLACFTEMAAIAATAIGYRLEVEAFPAGEPGPRLDQRPIAHWRLVREAGLAADPLFQQIPQRRSTKRPFDMARPVPATGIAALEILSTDTIRVAAVTDPGRVGMVRDLTWSAWQIEAATKRTHMESVNLMRIGRREIEANPDGISLGGPFLEGLSLIGQLSREQLADPASSASRQGADMYRTMLAAAPAYLTVVASDESRVGTFAAGRAYLRANLTVAALGLCLHPVSQALQEFPEMDGPRARLDALLGTGAPRRLHMLARLGYGPAVPQTPRWPASTRIRTA</sequence>
<dbReference type="Gene3D" id="3.40.109.10">
    <property type="entry name" value="NADH Oxidase"/>
    <property type="match status" value="1"/>
</dbReference>
<evidence type="ECO:0000313" key="2">
    <source>
        <dbReference type="EMBL" id="PTM61493.1"/>
    </source>
</evidence>
<name>A0A2T4ZHQ8_9HYPH</name>
<reference evidence="2 3" key="1">
    <citation type="submission" date="2018-04" db="EMBL/GenBank/DDBJ databases">
        <title>Genomic Encyclopedia of Archaeal and Bacterial Type Strains, Phase II (KMG-II): from individual species to whole genera.</title>
        <authorList>
            <person name="Goeker M."/>
        </authorList>
    </citation>
    <scope>NUCLEOTIDE SEQUENCE [LARGE SCALE GENOMIC DNA]</scope>
    <source>
        <strain evidence="2 3">DSM 25521</strain>
    </source>
</reference>
<comment type="caution">
    <text evidence="2">The sequence shown here is derived from an EMBL/GenBank/DDBJ whole genome shotgun (WGS) entry which is preliminary data.</text>
</comment>
<proteinExistence type="predicted"/>
<dbReference type="SUPFAM" id="SSF55469">
    <property type="entry name" value="FMN-dependent nitroreductase-like"/>
    <property type="match status" value="1"/>
</dbReference>
<protein>
    <recommendedName>
        <fullName evidence="4">Nitroreductase family protein</fullName>
    </recommendedName>
</protein>
<dbReference type="EMBL" id="PZZL01000001">
    <property type="protein sequence ID" value="PTM61493.1"/>
    <property type="molecule type" value="Genomic_DNA"/>
</dbReference>
<keyword evidence="1" id="KW-0732">Signal</keyword>
<evidence type="ECO:0000256" key="1">
    <source>
        <dbReference type="SAM" id="SignalP"/>
    </source>
</evidence>
<dbReference type="OrthoDB" id="8156917at2"/>
<dbReference type="AlphaFoldDB" id="A0A2T4ZHQ8"/>
<dbReference type="InterPro" id="IPR006311">
    <property type="entry name" value="TAT_signal"/>
</dbReference>
<dbReference type="Proteomes" id="UP000241808">
    <property type="component" value="Unassembled WGS sequence"/>
</dbReference>
<organism evidence="2 3">
    <name type="scientific">Phreatobacter oligotrophus</name>
    <dbReference type="NCBI Taxonomy" id="1122261"/>
    <lineage>
        <taxon>Bacteria</taxon>
        <taxon>Pseudomonadati</taxon>
        <taxon>Pseudomonadota</taxon>
        <taxon>Alphaproteobacteria</taxon>
        <taxon>Hyphomicrobiales</taxon>
        <taxon>Phreatobacteraceae</taxon>
        <taxon>Phreatobacter</taxon>
    </lineage>
</organism>
<accession>A0A2T4ZHQ8</accession>
<dbReference type="RefSeq" id="WP_108173963.1">
    <property type="nucleotide sequence ID" value="NZ_PZZL01000001.1"/>
</dbReference>
<dbReference type="PROSITE" id="PS51318">
    <property type="entry name" value="TAT"/>
    <property type="match status" value="1"/>
</dbReference>
<feature type="signal peptide" evidence="1">
    <location>
        <begin position="1"/>
        <end position="25"/>
    </location>
</feature>
<evidence type="ECO:0000313" key="3">
    <source>
        <dbReference type="Proteomes" id="UP000241808"/>
    </source>
</evidence>
<gene>
    <name evidence="2" type="ORF">C8P69_101161</name>
</gene>
<dbReference type="InterPro" id="IPR000415">
    <property type="entry name" value="Nitroreductase-like"/>
</dbReference>
<feature type="chain" id="PRO_5015660686" description="Nitroreductase family protein" evidence="1">
    <location>
        <begin position="26"/>
        <end position="382"/>
    </location>
</feature>
<dbReference type="NCBIfam" id="NF047509">
    <property type="entry name" value="Rv3131_FMN_oxido"/>
    <property type="match status" value="1"/>
</dbReference>
<evidence type="ECO:0008006" key="4">
    <source>
        <dbReference type="Google" id="ProtNLM"/>
    </source>
</evidence>
<keyword evidence="3" id="KW-1185">Reference proteome</keyword>